<dbReference type="SFLD" id="SFLDG01180">
    <property type="entry name" value="SUF1"/>
    <property type="match status" value="1"/>
</dbReference>
<dbReference type="PANTHER" id="PTHR12289:SF41">
    <property type="entry name" value="FAILED AXON CONNECTIONS-RELATED"/>
    <property type="match status" value="1"/>
</dbReference>
<reference evidence="4 5" key="1">
    <citation type="submission" date="2019-07" db="EMBL/GenBank/DDBJ databases">
        <title>Draft genome assembly of a fouling barnacle, Amphibalanus amphitrite (Darwin, 1854): The first reference genome for Thecostraca.</title>
        <authorList>
            <person name="Kim W."/>
        </authorList>
    </citation>
    <scope>NUCLEOTIDE SEQUENCE [LARGE SCALE GENOMIC DNA]</scope>
    <source>
        <strain evidence="4">SNU_AA5</strain>
        <tissue evidence="4">Soma without cirri and trophi</tissue>
    </source>
</reference>
<feature type="domain" description="Metaxin glutathione S-transferase" evidence="2">
    <location>
        <begin position="226"/>
        <end position="286"/>
    </location>
</feature>
<dbReference type="InterPro" id="IPR012336">
    <property type="entry name" value="Thioredoxin-like_fold"/>
</dbReference>
<dbReference type="CDD" id="cd03193">
    <property type="entry name" value="GST_C_Metaxin"/>
    <property type="match status" value="1"/>
</dbReference>
<dbReference type="SFLD" id="SFLDS00019">
    <property type="entry name" value="Glutathione_Transferase_(cytos"/>
    <property type="match status" value="1"/>
</dbReference>
<organism evidence="4 5">
    <name type="scientific">Amphibalanus amphitrite</name>
    <name type="common">Striped barnacle</name>
    <name type="synonym">Balanus amphitrite</name>
    <dbReference type="NCBI Taxonomy" id="1232801"/>
    <lineage>
        <taxon>Eukaryota</taxon>
        <taxon>Metazoa</taxon>
        <taxon>Ecdysozoa</taxon>
        <taxon>Arthropoda</taxon>
        <taxon>Crustacea</taxon>
        <taxon>Multicrustacea</taxon>
        <taxon>Cirripedia</taxon>
        <taxon>Thoracica</taxon>
        <taxon>Thoracicalcarea</taxon>
        <taxon>Balanomorpha</taxon>
        <taxon>Balanoidea</taxon>
        <taxon>Balanidae</taxon>
        <taxon>Amphibalaninae</taxon>
        <taxon>Amphibalanus</taxon>
    </lineage>
</organism>
<dbReference type="InterPro" id="IPR026928">
    <property type="entry name" value="FAX/IsoI-like"/>
</dbReference>
<dbReference type="Proteomes" id="UP000440578">
    <property type="component" value="Unassembled WGS sequence"/>
</dbReference>
<dbReference type="Gene3D" id="3.40.30.10">
    <property type="entry name" value="Glutaredoxin"/>
    <property type="match status" value="1"/>
</dbReference>
<dbReference type="SUPFAM" id="SSF52833">
    <property type="entry name" value="Thioredoxin-like"/>
    <property type="match status" value="1"/>
</dbReference>
<proteinExistence type="inferred from homology"/>
<comment type="caution">
    <text evidence="4">The sequence shown here is derived from an EMBL/GenBank/DDBJ whole genome shotgun (WGS) entry which is preliminary data.</text>
</comment>
<dbReference type="InterPro" id="IPR033468">
    <property type="entry name" value="Metaxin_GST"/>
</dbReference>
<dbReference type="GO" id="GO:0005737">
    <property type="term" value="C:cytoplasm"/>
    <property type="evidence" value="ECO:0007669"/>
    <property type="project" value="TreeGrafter"/>
</dbReference>
<dbReference type="AlphaFoldDB" id="A0A6A4WX07"/>
<dbReference type="InterPro" id="IPR036282">
    <property type="entry name" value="Glutathione-S-Trfase_C_sf"/>
</dbReference>
<evidence type="ECO:0000313" key="5">
    <source>
        <dbReference type="Proteomes" id="UP000440578"/>
    </source>
</evidence>
<dbReference type="InterPro" id="IPR050931">
    <property type="entry name" value="Mito_Protein_Transport_Metaxin"/>
</dbReference>
<dbReference type="PANTHER" id="PTHR12289">
    <property type="entry name" value="METAXIN RELATED"/>
    <property type="match status" value="1"/>
</dbReference>
<dbReference type="OrthoDB" id="5809458at2759"/>
<dbReference type="Gene3D" id="1.20.1050.10">
    <property type="match status" value="1"/>
</dbReference>
<dbReference type="InterPro" id="IPR040079">
    <property type="entry name" value="Glutathione_S-Trfase"/>
</dbReference>
<keyword evidence="5" id="KW-1185">Reference proteome</keyword>
<accession>A0A6A4WX07</accession>
<dbReference type="SFLD" id="SFLDG01200">
    <property type="entry name" value="SUF1.1"/>
    <property type="match status" value="1"/>
</dbReference>
<sequence length="300" mass="34457">MACVERAGGGGAVWTELSRWANTTAGRRLAKTLLAAALFGVGLKLWARRRRHQRRQRWSQAGKDVVVLHQFERGTNMPNLSPFALKLETFLRMANIQYVVDTEEPQGVRGKCPWITINGEELSDSELIMDYLTKHFNNPIPEQLTPAQHGLGRAVQVMLDEHAITVVGYKRYVIDDMSYITDCFSKTYRNYIRVLRPLIISTVKKILHVMGIGRFSEEEAFFFLYRELRALEDVMGDKPFLLTDAPSTYDAAVFAELTQVLLGCAPEVERYVRENHAVLVGYHERMKAKYWPDWQQCRAE</sequence>
<comment type="similarity">
    <text evidence="1">Belongs to the FAX family.</text>
</comment>
<gene>
    <name evidence="4" type="primary">Faxc_6</name>
    <name evidence="4" type="ORF">FJT64_020552</name>
</gene>
<dbReference type="Pfam" id="PF17171">
    <property type="entry name" value="GST_C_6"/>
    <property type="match status" value="1"/>
</dbReference>
<protein>
    <submittedName>
        <fullName evidence="4">Failed axon connections</fullName>
    </submittedName>
</protein>
<name>A0A6A4WX07_AMPAM</name>
<evidence type="ECO:0000259" key="3">
    <source>
        <dbReference type="Pfam" id="PF17172"/>
    </source>
</evidence>
<evidence type="ECO:0000256" key="1">
    <source>
        <dbReference type="ARBA" id="ARBA00006475"/>
    </source>
</evidence>
<dbReference type="Pfam" id="PF17172">
    <property type="entry name" value="GST_N_4"/>
    <property type="match status" value="1"/>
</dbReference>
<evidence type="ECO:0000259" key="2">
    <source>
        <dbReference type="Pfam" id="PF17171"/>
    </source>
</evidence>
<evidence type="ECO:0000313" key="4">
    <source>
        <dbReference type="EMBL" id="KAF0308210.1"/>
    </source>
</evidence>
<dbReference type="EMBL" id="VIIS01000507">
    <property type="protein sequence ID" value="KAF0308210.1"/>
    <property type="molecule type" value="Genomic_DNA"/>
</dbReference>
<dbReference type="SUPFAM" id="SSF47616">
    <property type="entry name" value="GST C-terminal domain-like"/>
    <property type="match status" value="1"/>
</dbReference>
<dbReference type="InterPro" id="IPR036249">
    <property type="entry name" value="Thioredoxin-like_sf"/>
</dbReference>
<feature type="domain" description="Thioredoxin-like fold" evidence="3">
    <location>
        <begin position="82"/>
        <end position="176"/>
    </location>
</feature>